<evidence type="ECO:0000256" key="3">
    <source>
        <dbReference type="ARBA" id="ARBA00023125"/>
    </source>
</evidence>
<dbReference type="Proteomes" id="UP000596977">
    <property type="component" value="Unassembled WGS sequence"/>
</dbReference>
<dbReference type="GO" id="GO:0003677">
    <property type="term" value="F:DNA binding"/>
    <property type="evidence" value="ECO:0007669"/>
    <property type="project" value="UniProtKB-KW"/>
</dbReference>
<dbReference type="GO" id="GO:0032196">
    <property type="term" value="P:transposition"/>
    <property type="evidence" value="ECO:0007669"/>
    <property type="project" value="UniProtKB-KW"/>
</dbReference>
<reference evidence="6 7" key="1">
    <citation type="journal article" date="2014" name="Int. J. Syst. Evol. Microbiol.">
        <title>Complete genome sequence of Corynebacterium casei LMG S-19264T (=DSM 44701T), isolated from a smear-ripened cheese.</title>
        <authorList>
            <consortium name="US DOE Joint Genome Institute (JGI-PGF)"/>
            <person name="Walter F."/>
            <person name="Albersmeier A."/>
            <person name="Kalinowski J."/>
            <person name="Ruckert C."/>
        </authorList>
    </citation>
    <scope>NUCLEOTIDE SEQUENCE [LARGE SCALE GENOMIC DNA]</scope>
    <source>
        <strain evidence="6 7">CGMCC 1.15896</strain>
    </source>
</reference>
<organism evidence="6 7">
    <name type="scientific">Pelagibacterium lentulum</name>
    <dbReference type="NCBI Taxonomy" id="2029865"/>
    <lineage>
        <taxon>Bacteria</taxon>
        <taxon>Pseudomonadati</taxon>
        <taxon>Pseudomonadota</taxon>
        <taxon>Alphaproteobacteria</taxon>
        <taxon>Hyphomicrobiales</taxon>
        <taxon>Devosiaceae</taxon>
        <taxon>Pelagibacterium</taxon>
    </lineage>
</organism>
<dbReference type="Gene3D" id="1.10.10.60">
    <property type="entry name" value="Homeodomain-like"/>
    <property type="match status" value="1"/>
</dbReference>
<feature type="domain" description="HTH IS21-type" evidence="5">
    <location>
        <begin position="6"/>
        <end position="68"/>
    </location>
</feature>
<comment type="caution">
    <text evidence="6">The sequence shown here is derived from an EMBL/GenBank/DDBJ whole genome shotgun (WGS) entry which is preliminary data.</text>
</comment>
<dbReference type="Pfam" id="PF22483">
    <property type="entry name" value="Mu-transpos_C_2"/>
    <property type="match status" value="1"/>
</dbReference>
<protein>
    <submittedName>
        <fullName evidence="6">IS21 family transposase</fullName>
    </submittedName>
</protein>
<dbReference type="InterPro" id="IPR054353">
    <property type="entry name" value="IstA-like_C"/>
</dbReference>
<evidence type="ECO:0000313" key="7">
    <source>
        <dbReference type="Proteomes" id="UP000596977"/>
    </source>
</evidence>
<dbReference type="EMBL" id="BMKB01000002">
    <property type="protein sequence ID" value="GGA43189.1"/>
    <property type="molecule type" value="Genomic_DNA"/>
</dbReference>
<dbReference type="NCBIfam" id="NF033546">
    <property type="entry name" value="transpos_IS21"/>
    <property type="match status" value="1"/>
</dbReference>
<evidence type="ECO:0000256" key="2">
    <source>
        <dbReference type="ARBA" id="ARBA00022578"/>
    </source>
</evidence>
<dbReference type="GO" id="GO:0006310">
    <property type="term" value="P:DNA recombination"/>
    <property type="evidence" value="ECO:0007669"/>
    <property type="project" value="UniProtKB-KW"/>
</dbReference>
<keyword evidence="3" id="KW-0238">DNA-binding</keyword>
<keyword evidence="2" id="KW-0815">Transposition</keyword>
<evidence type="ECO:0000313" key="6">
    <source>
        <dbReference type="EMBL" id="GGA43189.1"/>
    </source>
</evidence>
<keyword evidence="7" id="KW-1185">Reference proteome</keyword>
<accession>A0A916R854</accession>
<evidence type="ECO:0000256" key="4">
    <source>
        <dbReference type="ARBA" id="ARBA00023172"/>
    </source>
</evidence>
<dbReference type="PANTHER" id="PTHR35004">
    <property type="entry name" value="TRANSPOSASE RV3428C-RELATED"/>
    <property type="match status" value="1"/>
</dbReference>
<sequence>MLDMAFLSVIRRWHFRDGFSIREISRRTGLSRNTIRKYLRSDTVEPKFKVPERPSKIDPFAEKLSGWLKAESRKPRKQRRTVKQIHADLVSLGFEGSYGRVAVFARRWKEDFQRQQNATGRGVFVPLAFEPREAFQFDWSEDWALIGGERVKLQVAHFKLCYNRAFAVRAYLLQTHEMLFDAHNHAFRVLGGVPRRGIYDNMRTAVDKVGRGKARQVNARFSAMASHFVFEPEFCNPAAGWEKGLVEKNVLDMRHRLFQPLPRANSLDELNIWLERRCKALWEEITHGAEPGSVADAWRIETQFLMTVPRVFDGFVEHTKRVSPTCLIHLERNRYSVPASFANRPVSVRVYPDRIVVVAEGQAICEHLRIIDRHHGTGHTVYDWRHYLAVLQRKPGALRNGAPFADMPDGFRQLQRHLLGKPGGDREMVDILALVLHHDEQAVLTAVEMALEAGVPTKTHILNLLHRLVDGKSTVIAPVKAPQALALGKEPQANVERYDTLRGDKEVRHAS</sequence>
<keyword evidence="4" id="KW-0233">DNA recombination</keyword>
<evidence type="ECO:0000259" key="5">
    <source>
        <dbReference type="PROSITE" id="PS50531"/>
    </source>
</evidence>
<dbReference type="AlphaFoldDB" id="A0A916R854"/>
<gene>
    <name evidence="6" type="primary">istA</name>
    <name evidence="6" type="ORF">GCM10011499_10950</name>
</gene>
<proteinExistence type="inferred from homology"/>
<dbReference type="PANTHER" id="PTHR35004:SF7">
    <property type="entry name" value="INTEGRASE PROTEIN"/>
    <property type="match status" value="1"/>
</dbReference>
<dbReference type="PROSITE" id="PS50531">
    <property type="entry name" value="HTH_IS21"/>
    <property type="match status" value="1"/>
</dbReference>
<comment type="similarity">
    <text evidence="1">Belongs to the transposase IS21/IS408/IS1162 family.</text>
</comment>
<dbReference type="InterPro" id="IPR017894">
    <property type="entry name" value="HTH_IS21_transposase_type"/>
</dbReference>
<name>A0A916R854_9HYPH</name>
<evidence type="ECO:0000256" key="1">
    <source>
        <dbReference type="ARBA" id="ARBA00009277"/>
    </source>
</evidence>